<feature type="transmembrane region" description="Helical" evidence="5">
    <location>
        <begin position="78"/>
        <end position="98"/>
    </location>
</feature>
<dbReference type="InterPro" id="IPR007300">
    <property type="entry name" value="CidB/LrgB"/>
</dbReference>
<sequence length="247" mass="26082">MPDLPAMPDLSLATLDPMALTGANVLLWSVLTIGSYAIAKRIYRRWPHWWLMPLAVAPVLVAAAVLALHVSYRDYMRWTHWLVLLLGPATVAFAVPIYEQRVLIRRHWPVLLVGMIAGSLTAIVTSWGLASLLGLDEALRLSLVPRSISTPFAMEVSGDIGGVPDLTAVFVVITGITGAALGDMILARLPFASALARGALFGMGAHGAGTARAHQIGSAEGAVAGLVMVLVGILNVLMAPVVAMILA</sequence>
<keyword evidence="2 5" id="KW-0812">Transmembrane</keyword>
<evidence type="ECO:0000256" key="1">
    <source>
        <dbReference type="ARBA" id="ARBA00004141"/>
    </source>
</evidence>
<feature type="transmembrane region" description="Helical" evidence="5">
    <location>
        <begin position="20"/>
        <end position="39"/>
    </location>
</feature>
<evidence type="ECO:0000256" key="4">
    <source>
        <dbReference type="ARBA" id="ARBA00023136"/>
    </source>
</evidence>
<keyword evidence="4 5" id="KW-0472">Membrane</keyword>
<comment type="caution">
    <text evidence="6">The sequence shown here is derived from an EMBL/GenBank/DDBJ whole genome shotgun (WGS) entry which is preliminary data.</text>
</comment>
<comment type="subcellular location">
    <subcellularLocation>
        <location evidence="1">Membrane</location>
        <topology evidence="1">Multi-pass membrane protein</topology>
    </subcellularLocation>
</comment>
<organism evidence="6">
    <name type="scientific">bioreactor metagenome</name>
    <dbReference type="NCBI Taxonomy" id="1076179"/>
    <lineage>
        <taxon>unclassified sequences</taxon>
        <taxon>metagenomes</taxon>
        <taxon>ecological metagenomes</taxon>
    </lineage>
</organism>
<dbReference type="PANTHER" id="PTHR30249">
    <property type="entry name" value="PUTATIVE SEROTONIN TRANSPORTER"/>
    <property type="match status" value="1"/>
</dbReference>
<dbReference type="GO" id="GO:0016020">
    <property type="term" value="C:membrane"/>
    <property type="evidence" value="ECO:0007669"/>
    <property type="project" value="UniProtKB-SubCell"/>
</dbReference>
<dbReference type="EMBL" id="VSSQ01000378">
    <property type="protein sequence ID" value="MPL93015.1"/>
    <property type="molecule type" value="Genomic_DNA"/>
</dbReference>
<reference evidence="6" key="1">
    <citation type="submission" date="2019-08" db="EMBL/GenBank/DDBJ databases">
        <authorList>
            <person name="Kucharzyk K."/>
            <person name="Murdoch R.W."/>
            <person name="Higgins S."/>
            <person name="Loffler F."/>
        </authorList>
    </citation>
    <scope>NUCLEOTIDE SEQUENCE</scope>
</reference>
<feature type="transmembrane region" description="Helical" evidence="5">
    <location>
        <begin position="222"/>
        <end position="246"/>
    </location>
</feature>
<protein>
    <submittedName>
        <fullName evidence="6">Inner membrane protein YohK</fullName>
    </submittedName>
</protein>
<feature type="transmembrane region" description="Helical" evidence="5">
    <location>
        <begin position="51"/>
        <end position="72"/>
    </location>
</feature>
<name>A0A644VNU7_9ZZZZ</name>
<proteinExistence type="predicted"/>
<evidence type="ECO:0000313" key="6">
    <source>
        <dbReference type="EMBL" id="MPL93015.1"/>
    </source>
</evidence>
<evidence type="ECO:0000256" key="3">
    <source>
        <dbReference type="ARBA" id="ARBA00022989"/>
    </source>
</evidence>
<gene>
    <name evidence="6" type="primary">yohK_8</name>
    <name evidence="6" type="ORF">SDC9_39139</name>
</gene>
<evidence type="ECO:0000256" key="5">
    <source>
        <dbReference type="SAM" id="Phobius"/>
    </source>
</evidence>
<evidence type="ECO:0000256" key="2">
    <source>
        <dbReference type="ARBA" id="ARBA00022692"/>
    </source>
</evidence>
<feature type="transmembrane region" description="Helical" evidence="5">
    <location>
        <begin position="110"/>
        <end position="135"/>
    </location>
</feature>
<keyword evidence="3 5" id="KW-1133">Transmembrane helix</keyword>
<dbReference type="AlphaFoldDB" id="A0A644VNU7"/>
<accession>A0A644VNU7</accession>
<feature type="transmembrane region" description="Helical" evidence="5">
    <location>
        <begin position="166"/>
        <end position="187"/>
    </location>
</feature>
<dbReference type="PANTHER" id="PTHR30249:SF16">
    <property type="entry name" value="INNER MEMBRANE PROTEIN"/>
    <property type="match status" value="1"/>
</dbReference>
<dbReference type="Pfam" id="PF04172">
    <property type="entry name" value="LrgB"/>
    <property type="match status" value="1"/>
</dbReference>